<sequence>MAAFDTPWMMSSTPSPIRRDDDGGSQASHDPNPPTVASFSPVTLSHAPSANKQRSTILVHQKSPLLIATPPQITRALAYSHPFLLPLNKFVGLLTWTTDDPWESFLLVAAFWAVVLYGDSIMRFAGPVVVVMGLILGIPLTGTHRLSFHPTNGYFGHYPASSYNPINSNSTCYAIMDTPDPPTNSDNYNEEDSLGHRDDILHMAFKTNPSFQNNTLEIGHDTPVPKTSSEKNPELPPRNPSAYQEGALLAATAATKRRPDAPGVKFTFILYENQRRWVGLGWTTSLFAYERAAWTDEHLNAAPAKDEFELPDVEEGTARWRWVEGSKWLVEGAGELDEGGSKASEDTSDGGHGWIYYDNTWQNGRRGVDGWGRYTRRRKWYRDAELVEITPSTEVTPAPTPTRSTSTEPPRISMENARSVPMSITPSLSTPPTNLSSSIPSEAPPDYAEKASIKSFKK</sequence>
<comment type="caution">
    <text evidence="7">The sequence shown here is derived from an EMBL/GenBank/DDBJ whole genome shotgun (WGS) entry which is preliminary data.</text>
</comment>
<organism evidence="7 8">
    <name type="scientific">Cudoniella acicularis</name>
    <dbReference type="NCBI Taxonomy" id="354080"/>
    <lineage>
        <taxon>Eukaryota</taxon>
        <taxon>Fungi</taxon>
        <taxon>Dikarya</taxon>
        <taxon>Ascomycota</taxon>
        <taxon>Pezizomycotina</taxon>
        <taxon>Leotiomycetes</taxon>
        <taxon>Helotiales</taxon>
        <taxon>Tricladiaceae</taxon>
        <taxon>Cudoniella</taxon>
    </lineage>
</organism>
<feature type="domain" description="Peroxin/Ferlin" evidence="6">
    <location>
        <begin position="263"/>
        <end position="331"/>
    </location>
</feature>
<evidence type="ECO:0000256" key="5">
    <source>
        <dbReference type="SAM" id="MobiDB-lite"/>
    </source>
</evidence>
<accession>A0A8H4RXF1</accession>
<dbReference type="EMBL" id="JAAMPI010000010">
    <property type="protein sequence ID" value="KAF4637787.1"/>
    <property type="molecule type" value="Genomic_DNA"/>
</dbReference>
<dbReference type="PANTHER" id="PTHR31679:SF2">
    <property type="entry name" value="PEROXISOMAL MEMBRANE PROTEIN PEX30-RELATED"/>
    <property type="match status" value="1"/>
</dbReference>
<feature type="compositionally biased region" description="Low complexity" evidence="5">
    <location>
        <begin position="401"/>
        <end position="411"/>
    </location>
</feature>
<dbReference type="PANTHER" id="PTHR31679">
    <property type="entry name" value="PEROXISOMAL MEMBRANE PROTEIN PEX30-RELATED"/>
    <property type="match status" value="1"/>
</dbReference>
<dbReference type="AlphaFoldDB" id="A0A8H4RXF1"/>
<dbReference type="OrthoDB" id="5586090at2759"/>
<evidence type="ECO:0000256" key="1">
    <source>
        <dbReference type="ARBA" id="ARBA00004127"/>
    </source>
</evidence>
<dbReference type="Pfam" id="PF06398">
    <property type="entry name" value="Pex24p"/>
    <property type="match status" value="2"/>
</dbReference>
<dbReference type="InterPro" id="IPR010482">
    <property type="entry name" value="TECPR1-like_DysF"/>
</dbReference>
<dbReference type="SMART" id="SM00693">
    <property type="entry name" value="DysFN"/>
    <property type="match status" value="1"/>
</dbReference>
<keyword evidence="4" id="KW-0472">Membrane</keyword>
<dbReference type="GO" id="GO:0007031">
    <property type="term" value="P:peroxisome organization"/>
    <property type="evidence" value="ECO:0007669"/>
    <property type="project" value="UniProtKB-ARBA"/>
</dbReference>
<keyword evidence="8" id="KW-1185">Reference proteome</keyword>
<evidence type="ECO:0000256" key="3">
    <source>
        <dbReference type="ARBA" id="ARBA00022989"/>
    </source>
</evidence>
<feature type="compositionally biased region" description="Polar residues" evidence="5">
    <location>
        <begin position="25"/>
        <end position="48"/>
    </location>
</feature>
<evidence type="ECO:0000313" key="8">
    <source>
        <dbReference type="Proteomes" id="UP000566819"/>
    </source>
</evidence>
<gene>
    <name evidence="7" type="ORF">G7Y89_g304</name>
</gene>
<feature type="compositionally biased region" description="Low complexity" evidence="5">
    <location>
        <begin position="423"/>
        <end position="441"/>
    </location>
</feature>
<feature type="region of interest" description="Disordered" evidence="5">
    <location>
        <begin position="391"/>
        <end position="458"/>
    </location>
</feature>
<evidence type="ECO:0000256" key="4">
    <source>
        <dbReference type="ARBA" id="ARBA00023136"/>
    </source>
</evidence>
<keyword evidence="2" id="KW-0812">Transmembrane</keyword>
<protein>
    <recommendedName>
        <fullName evidence="6">Peroxin/Ferlin domain-containing protein</fullName>
    </recommendedName>
</protein>
<feature type="region of interest" description="Disordered" evidence="5">
    <location>
        <begin position="212"/>
        <end position="240"/>
    </location>
</feature>
<dbReference type="Proteomes" id="UP000566819">
    <property type="component" value="Unassembled WGS sequence"/>
</dbReference>
<dbReference type="InterPro" id="IPR052646">
    <property type="entry name" value="Peroxisomal_PEX28-32"/>
</dbReference>
<dbReference type="InterPro" id="IPR006614">
    <property type="entry name" value="Peroxin/Ferlin"/>
</dbReference>
<feature type="region of interest" description="Disordered" evidence="5">
    <location>
        <begin position="1"/>
        <end position="48"/>
    </location>
</feature>
<evidence type="ECO:0000313" key="7">
    <source>
        <dbReference type="EMBL" id="KAF4637787.1"/>
    </source>
</evidence>
<evidence type="ECO:0000256" key="2">
    <source>
        <dbReference type="ARBA" id="ARBA00022692"/>
    </source>
</evidence>
<dbReference type="GO" id="GO:0012505">
    <property type="term" value="C:endomembrane system"/>
    <property type="evidence" value="ECO:0007669"/>
    <property type="project" value="UniProtKB-SubCell"/>
</dbReference>
<dbReference type="GO" id="GO:0005778">
    <property type="term" value="C:peroxisomal membrane"/>
    <property type="evidence" value="ECO:0007669"/>
    <property type="project" value="TreeGrafter"/>
</dbReference>
<evidence type="ECO:0000259" key="6">
    <source>
        <dbReference type="SMART" id="SM00693"/>
    </source>
</evidence>
<keyword evidence="3" id="KW-1133">Transmembrane helix</keyword>
<comment type="subcellular location">
    <subcellularLocation>
        <location evidence="1">Endomembrane system</location>
        <topology evidence="1">Multi-pass membrane protein</topology>
    </subcellularLocation>
</comment>
<name>A0A8H4RXF1_9HELO</name>
<reference evidence="7 8" key="1">
    <citation type="submission" date="2020-03" db="EMBL/GenBank/DDBJ databases">
        <title>Draft Genome Sequence of Cudoniella acicularis.</title>
        <authorList>
            <person name="Buettner E."/>
            <person name="Kellner H."/>
        </authorList>
    </citation>
    <scope>NUCLEOTIDE SEQUENCE [LARGE SCALE GENOMIC DNA]</scope>
    <source>
        <strain evidence="7 8">DSM 108380</strain>
    </source>
</reference>
<proteinExistence type="predicted"/>